<dbReference type="AlphaFoldDB" id="A0AAU9VUG9"/>
<gene>
    <name evidence="1" type="ORF">PMEA_00017138</name>
</gene>
<comment type="caution">
    <text evidence="1">The sequence shown here is derived from an EMBL/GenBank/DDBJ whole genome shotgun (WGS) entry which is preliminary data.</text>
</comment>
<name>A0AAU9VUG9_9CNID</name>
<protein>
    <recommendedName>
        <fullName evidence="3">Transposase</fullName>
    </recommendedName>
</protein>
<evidence type="ECO:0000313" key="1">
    <source>
        <dbReference type="EMBL" id="CAH3036758.1"/>
    </source>
</evidence>
<keyword evidence="2" id="KW-1185">Reference proteome</keyword>
<dbReference type="Proteomes" id="UP001159428">
    <property type="component" value="Unassembled WGS sequence"/>
</dbReference>
<sequence length="481" mass="54912">MFFSPAVGVEIHNRDSTWNPEQWHEMAEVSSNDDSSDEKEVDVHVLKAYNETMTRIASLTEQKVKHVSVGLSKEWEEATANEKALCLDHVEEACRAVCNVIAPRDSEELLQAFKTPAVNEAPSKNLKTQILSIYAPRYSARFLKKIHEPFEKLSDRQIKKARAHAKNVGAGFNLNKMPHHRVRIDLVKLDSGDHLVMPNVIRIVGRSTMIEQYLKHCCEEDFDPLGKSTLYRILQVREASQRRSLQGLDNTAVSGAEGFEAMHKIRYLKTEYGVHCQEDGSPCPDHCMCFSLSDPQNPYCDSCESLKSVIQAIGKEIESPSKTFDNIEKKEDLKHDHDEAREAIFQWKAHIIRTKNQERAKQNLLTSLQKNASLIVMDWAMKFIQLKYREKQSEWFGKRGINWHVSSVITRNAEDNGLEIMSYVHLFESCAQDWYTVCAILENLLGNIKQIKPTVNEVFLRSDGASSADMHEALKVRQVKG</sequence>
<accession>A0AAU9VUG9</accession>
<reference evidence="1 2" key="1">
    <citation type="submission" date="2022-05" db="EMBL/GenBank/DDBJ databases">
        <authorList>
            <consortium name="Genoscope - CEA"/>
            <person name="William W."/>
        </authorList>
    </citation>
    <scope>NUCLEOTIDE SEQUENCE [LARGE SCALE GENOMIC DNA]</scope>
</reference>
<dbReference type="EMBL" id="CALNXJ010000003">
    <property type="protein sequence ID" value="CAH3036758.1"/>
    <property type="molecule type" value="Genomic_DNA"/>
</dbReference>
<proteinExistence type="predicted"/>
<organism evidence="1 2">
    <name type="scientific">Pocillopora meandrina</name>
    <dbReference type="NCBI Taxonomy" id="46732"/>
    <lineage>
        <taxon>Eukaryota</taxon>
        <taxon>Metazoa</taxon>
        <taxon>Cnidaria</taxon>
        <taxon>Anthozoa</taxon>
        <taxon>Hexacorallia</taxon>
        <taxon>Scleractinia</taxon>
        <taxon>Astrocoeniina</taxon>
        <taxon>Pocilloporidae</taxon>
        <taxon>Pocillopora</taxon>
    </lineage>
</organism>
<evidence type="ECO:0000313" key="2">
    <source>
        <dbReference type="Proteomes" id="UP001159428"/>
    </source>
</evidence>
<evidence type="ECO:0008006" key="3">
    <source>
        <dbReference type="Google" id="ProtNLM"/>
    </source>
</evidence>